<feature type="transmembrane region" description="Helical" evidence="2">
    <location>
        <begin position="170"/>
        <end position="189"/>
    </location>
</feature>
<evidence type="ECO:0000313" key="5">
    <source>
        <dbReference type="Proteomes" id="UP000198765"/>
    </source>
</evidence>
<feature type="transmembrane region" description="Helical" evidence="2">
    <location>
        <begin position="355"/>
        <end position="376"/>
    </location>
</feature>
<feature type="region of interest" description="Disordered" evidence="1">
    <location>
        <begin position="467"/>
        <end position="501"/>
    </location>
</feature>
<dbReference type="EMBL" id="LT594324">
    <property type="protein sequence ID" value="SBT46341.1"/>
    <property type="molecule type" value="Genomic_DNA"/>
</dbReference>
<evidence type="ECO:0000313" key="4">
    <source>
        <dbReference type="EMBL" id="SBT46341.1"/>
    </source>
</evidence>
<organism evidence="4 5">
    <name type="scientific">Micromonospora narathiwatensis</name>
    <dbReference type="NCBI Taxonomy" id="299146"/>
    <lineage>
        <taxon>Bacteria</taxon>
        <taxon>Bacillati</taxon>
        <taxon>Actinomycetota</taxon>
        <taxon>Actinomycetes</taxon>
        <taxon>Micromonosporales</taxon>
        <taxon>Micromonosporaceae</taxon>
        <taxon>Micromonospora</taxon>
    </lineage>
</organism>
<dbReference type="RefSeq" id="WP_091195018.1">
    <property type="nucleotide sequence ID" value="NZ_LT594324.1"/>
</dbReference>
<dbReference type="OrthoDB" id="5241092at2"/>
<evidence type="ECO:0000256" key="2">
    <source>
        <dbReference type="SAM" id="Phobius"/>
    </source>
</evidence>
<keyword evidence="2" id="KW-1133">Transmembrane helix</keyword>
<proteinExistence type="predicted"/>
<keyword evidence="2" id="KW-0812">Transmembrane</keyword>
<dbReference type="InterPro" id="IPR048389">
    <property type="entry name" value="YciQ-like_C"/>
</dbReference>
<feature type="domain" description="Predicted membrane protein YciQ-like C-terminal" evidence="3">
    <location>
        <begin position="48"/>
        <end position="270"/>
    </location>
</feature>
<reference evidence="4 5" key="1">
    <citation type="submission" date="2016-06" db="EMBL/GenBank/DDBJ databases">
        <authorList>
            <person name="Kjaerup R.B."/>
            <person name="Dalgaard T.S."/>
            <person name="Juul-Madsen H.R."/>
        </authorList>
    </citation>
    <scope>NUCLEOTIDE SEQUENCE [LARGE SCALE GENOMIC DNA]</scope>
    <source>
        <strain evidence="4 5">DSM 45248</strain>
    </source>
</reference>
<evidence type="ECO:0000256" key="1">
    <source>
        <dbReference type="SAM" id="MobiDB-lite"/>
    </source>
</evidence>
<feature type="transmembrane region" description="Helical" evidence="2">
    <location>
        <begin position="6"/>
        <end position="26"/>
    </location>
</feature>
<feature type="transmembrane region" description="Helical" evidence="2">
    <location>
        <begin position="317"/>
        <end position="335"/>
    </location>
</feature>
<gene>
    <name evidence="4" type="ORF">GA0070621_2586</name>
</gene>
<dbReference type="Proteomes" id="UP000198765">
    <property type="component" value="Chromosome I"/>
</dbReference>
<dbReference type="Pfam" id="PF20990">
    <property type="entry name" value="DUF2207_C"/>
    <property type="match status" value="1"/>
</dbReference>
<sequence length="625" mass="66634">MDRRLLLDLAVSAVALAGWFLVYGIARLVTRPASPAPAPATPELGSEPPAVVSLLVNRWSITEDAAESTLLDLAARGFVELRQPGNDPMQTTLHLPPAPPDDGGLRPYERRVLDRVRGLAVHGVVPLTALTFRDQAQAKAWNKRLRRQVVADARTAGLSRRRFGPAVTSLLVAAAVVAGVAVGLAVLHYGVWHQEDDNPGLAAGLVTFAALTAIAGASPGERDTALGREVAARWLGVRAWLRGHEQFDELPPASVAIWDRYLGYGAAVGATRLASAVLDLGMGDRTLVWSSFGGTWHRVRVRYPRVFARYGRTVPRLLLPAVISIAVGVFLLKVFGGSVDLVPSATDQVDRTLIFVADGIVAVALLSLVSGGYKLVRGLADLATERTITGEVLWVEVWRSTAQRDNRPSQPWLHYLAVDDGTGDRTTAWALPSQWAAGCHDGDAVTIRVRPWTRRVVSLSVVGQGRSRQLTEPVGSDDTDDLLPASGLRAGSGPAPSTRPAELFTPEEVGQALDLPVLPAERLDLPGPLAGAQFRSATDGQPVLMVQAVSGAPGRWVWRLHSRGQELPGIGDGAYASGEQVVMRVGDSTVVVRAVGDARGQTGHLPWLLTQGATRLSAGHDEATT</sequence>
<name>A0A1A8ZR35_9ACTN</name>
<feature type="transmembrane region" description="Helical" evidence="2">
    <location>
        <begin position="201"/>
        <end position="218"/>
    </location>
</feature>
<dbReference type="PATRIC" id="fig|299146.4.peg.2679"/>
<evidence type="ECO:0000259" key="3">
    <source>
        <dbReference type="Pfam" id="PF20990"/>
    </source>
</evidence>
<keyword evidence="2" id="KW-0472">Membrane</keyword>
<protein>
    <submittedName>
        <fullName evidence="4">Predicted membrane protein (DUF2207)</fullName>
    </submittedName>
</protein>
<keyword evidence="5" id="KW-1185">Reference proteome</keyword>
<accession>A0A1A8ZR35</accession>
<dbReference type="AlphaFoldDB" id="A0A1A8ZR35"/>